<dbReference type="RefSeq" id="WP_202687421.1">
    <property type="nucleotide sequence ID" value="NZ_JAESVN010000002.1"/>
</dbReference>
<evidence type="ECO:0000313" key="1">
    <source>
        <dbReference type="EMBL" id="MBL4916592.1"/>
    </source>
</evidence>
<proteinExistence type="predicted"/>
<accession>A0A8K0Y094</accession>
<organism evidence="1 2">
    <name type="scientific">Szabonella alba</name>
    <dbReference type="NCBI Taxonomy" id="2804194"/>
    <lineage>
        <taxon>Bacteria</taxon>
        <taxon>Pseudomonadati</taxon>
        <taxon>Pseudomonadota</taxon>
        <taxon>Alphaproteobacteria</taxon>
        <taxon>Rhodobacterales</taxon>
        <taxon>Paracoccaceae</taxon>
        <taxon>Szabonella</taxon>
    </lineage>
</organism>
<comment type="caution">
    <text evidence="1">The sequence shown here is derived from an EMBL/GenBank/DDBJ whole genome shotgun (WGS) entry which is preliminary data.</text>
</comment>
<dbReference type="Proteomes" id="UP000648908">
    <property type="component" value="Unassembled WGS sequence"/>
</dbReference>
<dbReference type="InterPro" id="IPR045386">
    <property type="entry name" value="DUF6525"/>
</dbReference>
<dbReference type="AlphaFoldDB" id="A0A8K0Y094"/>
<gene>
    <name evidence="1" type="ORF">JL811_05105</name>
</gene>
<evidence type="ECO:0000313" key="2">
    <source>
        <dbReference type="Proteomes" id="UP000648908"/>
    </source>
</evidence>
<keyword evidence="2" id="KW-1185">Reference proteome</keyword>
<protein>
    <submittedName>
        <fullName evidence="1">Uncharacterized protein</fullName>
    </submittedName>
</protein>
<sequence length="97" mass="10805">MRRNLSAPRAVWRSTDPMRAHDRLPAPLRHWAIQAALPWSATSLLRIWRRALAETGCEAAALNRLRAAEAARLARDATAVWGLAHPPARPPGQSRML</sequence>
<reference evidence="1" key="1">
    <citation type="submission" date="2021-01" db="EMBL/GenBank/DDBJ databases">
        <title>Tabrizicola alba sp. nov. a motile alkaliphilic bacterium isolated from a soda lake.</title>
        <authorList>
            <person name="Szuroczki S."/>
            <person name="Abbaszade G."/>
            <person name="Schumann P."/>
            <person name="Toth E."/>
        </authorList>
    </citation>
    <scope>NUCLEOTIDE SEQUENCE</scope>
    <source>
        <strain evidence="1">DMG-N-6</strain>
    </source>
</reference>
<dbReference type="Pfam" id="PF20135">
    <property type="entry name" value="DUF6525"/>
    <property type="match status" value="1"/>
</dbReference>
<name>A0A8K0Y094_9RHOB</name>
<dbReference type="EMBL" id="JAESVN010000002">
    <property type="protein sequence ID" value="MBL4916592.1"/>
    <property type="molecule type" value="Genomic_DNA"/>
</dbReference>